<gene>
    <name evidence="8" type="ORF">A0U93_11520</name>
</gene>
<proteinExistence type="predicted"/>
<protein>
    <submittedName>
        <fullName evidence="8">Transmembrane transport protein</fullName>
    </submittedName>
</protein>
<dbReference type="Proteomes" id="UP000188604">
    <property type="component" value="Chromosome"/>
</dbReference>
<dbReference type="InterPro" id="IPR025857">
    <property type="entry name" value="MacB_PCD"/>
</dbReference>
<dbReference type="Pfam" id="PF02687">
    <property type="entry name" value="FtsX"/>
    <property type="match status" value="2"/>
</dbReference>
<dbReference type="OrthoDB" id="9770036at2"/>
<keyword evidence="5" id="KW-0472">Membrane</keyword>
<dbReference type="RefSeq" id="WP_077807489.1">
    <property type="nucleotide sequence ID" value="NZ_BJXS01000006.1"/>
</dbReference>
<dbReference type="PANTHER" id="PTHR30572">
    <property type="entry name" value="MEMBRANE COMPONENT OF TRANSPORTER-RELATED"/>
    <property type="match status" value="1"/>
</dbReference>
<dbReference type="KEGG" id="nch:A0U93_11520"/>
<sequence>MFTGLATSIYRTLSRHKLYTVLNLFGLALGIAVFLTMALIVRYEYGYDADIPHAAQIYQVDELAHVAGHAPQENSTVSFVSFPFLKVDFPEIAASIRVLQEPLVVRVGNTVACEQVTFTDRSFFSVFDLPLVAGNKGTALNGPGKVVISAAEARKYFGTTAALGRKLQIDNERNEAVVTGVLADPPTNRSMAFDIIGVTPTSWFTKPPFTNWGSEWGTMWVRINNPQAALRVNHGLAGYAARHPGNWTADTIREAFGDGGLELVPLRAVHFHSAAIGDGGNNRTLVDILGFVGIAALTAALINYINLATARSVLRARDIAMRKVLGATRFALAMQLIVEAVVLVALAGLAGLALTELSLHWVNEWGGWRLGFDLVFMLPITLVIVLLTGVLAGGYPALVLSAYQPAPVLAASKTPAGGRIESLLRSVLVVLQFSFAITLAICTLVMTQQASHVRRLDRGMNSGGLILIPSLADATLQNRQSEIMRRLAAVPGVTIATRSDVVPHNLVDGFDWRRPGHADKHELRWGKATEGYFEAIGAHVIAGRLFDRAHGQDYTPDPMVAGNGTSVVISRFTVERLGFASPQAAVGQEVQEAAQDSSAQVYRIIGVVDDIRFRSARSPMAPLLYYGTNGPISYVWGIVRYSGASEQVEIARLRAAWEEIAPNVAFTARTANDVFAEDYRTDASHGALFGLGSAIAIGIACLGLYGLSTFTATRRMQEIGIRKVLGARTQDILMLLIGQFLRPVLIATFLAWPLAWVLMRAWLSGFDERIGLTPLPFVAVTLIAVGIAAVTILGQTARAASQPPAAALNRTG</sequence>
<feature type="domain" description="MacB-like periplasmic core" evidence="7">
    <location>
        <begin position="20"/>
        <end position="228"/>
    </location>
</feature>
<evidence type="ECO:0000256" key="1">
    <source>
        <dbReference type="ARBA" id="ARBA00004651"/>
    </source>
</evidence>
<dbReference type="AlphaFoldDB" id="A0A1U9KRW4"/>
<name>A0A1U9KRW4_9PROT</name>
<keyword evidence="2" id="KW-1003">Cell membrane</keyword>
<dbReference type="InterPro" id="IPR050250">
    <property type="entry name" value="Macrolide_Exporter_MacB"/>
</dbReference>
<feature type="domain" description="ABC3 transporter permease C-terminal" evidence="6">
    <location>
        <begin position="291"/>
        <end position="402"/>
    </location>
</feature>
<dbReference type="PANTHER" id="PTHR30572:SF18">
    <property type="entry name" value="ABC-TYPE MACROLIDE FAMILY EXPORT SYSTEM PERMEASE COMPONENT 2"/>
    <property type="match status" value="1"/>
</dbReference>
<evidence type="ECO:0000256" key="4">
    <source>
        <dbReference type="ARBA" id="ARBA00022989"/>
    </source>
</evidence>
<dbReference type="InterPro" id="IPR003838">
    <property type="entry name" value="ABC3_permease_C"/>
</dbReference>
<organism evidence="8 9">
    <name type="scientific">Neoasaia chiangmaiensis</name>
    <dbReference type="NCBI Taxonomy" id="320497"/>
    <lineage>
        <taxon>Bacteria</taxon>
        <taxon>Pseudomonadati</taxon>
        <taxon>Pseudomonadota</taxon>
        <taxon>Alphaproteobacteria</taxon>
        <taxon>Acetobacterales</taxon>
        <taxon>Acetobacteraceae</taxon>
        <taxon>Neoasaia</taxon>
    </lineage>
</organism>
<evidence type="ECO:0000256" key="2">
    <source>
        <dbReference type="ARBA" id="ARBA00022475"/>
    </source>
</evidence>
<dbReference type="Pfam" id="PF12704">
    <property type="entry name" value="MacB_PCD"/>
    <property type="match status" value="1"/>
</dbReference>
<dbReference type="GO" id="GO:0022857">
    <property type="term" value="F:transmembrane transporter activity"/>
    <property type="evidence" value="ECO:0007669"/>
    <property type="project" value="TreeGrafter"/>
</dbReference>
<dbReference type="STRING" id="320497.A0U93_11520"/>
<evidence type="ECO:0000256" key="5">
    <source>
        <dbReference type="ARBA" id="ARBA00023136"/>
    </source>
</evidence>
<evidence type="ECO:0000256" key="3">
    <source>
        <dbReference type="ARBA" id="ARBA00022692"/>
    </source>
</evidence>
<reference evidence="8 9" key="1">
    <citation type="submission" date="2016-03" db="EMBL/GenBank/DDBJ databases">
        <title>Acetic acid bacteria sequencing.</title>
        <authorList>
            <person name="Brandt J."/>
            <person name="Jakob F."/>
            <person name="Vogel R.F."/>
        </authorList>
    </citation>
    <scope>NUCLEOTIDE SEQUENCE [LARGE SCALE GENOMIC DNA]</scope>
    <source>
        <strain evidence="8 9">NBRC 101099</strain>
    </source>
</reference>
<dbReference type="EMBL" id="CP014691">
    <property type="protein sequence ID" value="AQS88457.1"/>
    <property type="molecule type" value="Genomic_DNA"/>
</dbReference>
<evidence type="ECO:0000313" key="8">
    <source>
        <dbReference type="EMBL" id="AQS88457.1"/>
    </source>
</evidence>
<feature type="domain" description="ABC3 transporter permease C-terminal" evidence="6">
    <location>
        <begin position="693"/>
        <end position="804"/>
    </location>
</feature>
<keyword evidence="4" id="KW-1133">Transmembrane helix</keyword>
<evidence type="ECO:0000259" key="7">
    <source>
        <dbReference type="Pfam" id="PF12704"/>
    </source>
</evidence>
<comment type="subcellular location">
    <subcellularLocation>
        <location evidence="1">Cell membrane</location>
        <topology evidence="1">Multi-pass membrane protein</topology>
    </subcellularLocation>
</comment>
<evidence type="ECO:0000259" key="6">
    <source>
        <dbReference type="Pfam" id="PF02687"/>
    </source>
</evidence>
<keyword evidence="9" id="KW-1185">Reference proteome</keyword>
<keyword evidence="3 8" id="KW-0812">Transmembrane</keyword>
<dbReference type="GO" id="GO:0005886">
    <property type="term" value="C:plasma membrane"/>
    <property type="evidence" value="ECO:0007669"/>
    <property type="project" value="UniProtKB-SubCell"/>
</dbReference>
<evidence type="ECO:0000313" key="9">
    <source>
        <dbReference type="Proteomes" id="UP000188604"/>
    </source>
</evidence>
<accession>A0A1U9KRW4</accession>